<proteinExistence type="predicted"/>
<accession>A0ABD2QF44</accession>
<comment type="caution">
    <text evidence="1">The sequence shown here is derived from an EMBL/GenBank/DDBJ whole genome shotgun (WGS) entry which is preliminary data.</text>
</comment>
<dbReference type="AlphaFoldDB" id="A0ABD2QF44"/>
<gene>
    <name evidence="1" type="ORF">Ciccas_003430</name>
</gene>
<protein>
    <submittedName>
        <fullName evidence="1">Uncharacterized protein</fullName>
    </submittedName>
</protein>
<keyword evidence="2" id="KW-1185">Reference proteome</keyword>
<dbReference type="EMBL" id="JBJKFK010000311">
    <property type="protein sequence ID" value="KAL3317907.1"/>
    <property type="molecule type" value="Genomic_DNA"/>
</dbReference>
<dbReference type="Proteomes" id="UP001626550">
    <property type="component" value="Unassembled WGS sequence"/>
</dbReference>
<organism evidence="1 2">
    <name type="scientific">Cichlidogyrus casuarinus</name>
    <dbReference type="NCBI Taxonomy" id="1844966"/>
    <lineage>
        <taxon>Eukaryota</taxon>
        <taxon>Metazoa</taxon>
        <taxon>Spiralia</taxon>
        <taxon>Lophotrochozoa</taxon>
        <taxon>Platyhelminthes</taxon>
        <taxon>Monogenea</taxon>
        <taxon>Monopisthocotylea</taxon>
        <taxon>Dactylogyridea</taxon>
        <taxon>Ancyrocephalidae</taxon>
        <taxon>Cichlidogyrus</taxon>
    </lineage>
</organism>
<evidence type="ECO:0000313" key="2">
    <source>
        <dbReference type="Proteomes" id="UP001626550"/>
    </source>
</evidence>
<sequence length="81" mass="9465">MNHILADENNDDLELEHTQTMFRSHSTAYPFNSILDHTPPPPNFARLHPYATDQEVGFLLPPILNRKWHFNYSIQTYHGCS</sequence>
<evidence type="ECO:0000313" key="1">
    <source>
        <dbReference type="EMBL" id="KAL3317907.1"/>
    </source>
</evidence>
<name>A0ABD2QF44_9PLAT</name>
<reference evidence="1 2" key="1">
    <citation type="submission" date="2024-11" db="EMBL/GenBank/DDBJ databases">
        <title>Adaptive evolution of stress response genes in parasites aligns with host niche diversity.</title>
        <authorList>
            <person name="Hahn C."/>
            <person name="Resl P."/>
        </authorList>
    </citation>
    <scope>NUCLEOTIDE SEQUENCE [LARGE SCALE GENOMIC DNA]</scope>
    <source>
        <strain evidence="1">EGGRZ-B1_66</strain>
        <tissue evidence="1">Body</tissue>
    </source>
</reference>